<dbReference type="GO" id="GO:0005634">
    <property type="term" value="C:nucleus"/>
    <property type="evidence" value="ECO:0007669"/>
    <property type="project" value="UniProtKB-SubCell"/>
</dbReference>
<organism evidence="15 16">
    <name type="scientific">Chlorella sorokiniana</name>
    <name type="common">Freshwater green alga</name>
    <dbReference type="NCBI Taxonomy" id="3076"/>
    <lineage>
        <taxon>Eukaryota</taxon>
        <taxon>Viridiplantae</taxon>
        <taxon>Chlorophyta</taxon>
        <taxon>core chlorophytes</taxon>
        <taxon>Trebouxiophyceae</taxon>
        <taxon>Chlorellales</taxon>
        <taxon>Chlorellaceae</taxon>
        <taxon>Chlorella clade</taxon>
        <taxon>Chlorella</taxon>
    </lineage>
</organism>
<keyword evidence="5" id="KW-0963">Cytoplasm</keyword>
<keyword evidence="7" id="KW-0378">Hydrolase</keyword>
<feature type="region of interest" description="Disordered" evidence="13">
    <location>
        <begin position="104"/>
        <end position="137"/>
    </location>
</feature>
<dbReference type="AlphaFoldDB" id="A0A2P6TIK7"/>
<dbReference type="CDD" id="cd18808">
    <property type="entry name" value="SF1_C_Upf1"/>
    <property type="match status" value="1"/>
</dbReference>
<dbReference type="PROSITE" id="PS51061">
    <property type="entry name" value="R3H"/>
    <property type="match status" value="1"/>
</dbReference>
<evidence type="ECO:0000256" key="10">
    <source>
        <dbReference type="ARBA" id="ARBA00023242"/>
    </source>
</evidence>
<keyword evidence="10" id="KW-0539">Nucleus</keyword>
<evidence type="ECO:0000256" key="4">
    <source>
        <dbReference type="ARBA" id="ARBA00012551"/>
    </source>
</evidence>
<dbReference type="Gene3D" id="2.40.30.270">
    <property type="match status" value="1"/>
</dbReference>
<evidence type="ECO:0000256" key="2">
    <source>
        <dbReference type="ARBA" id="ARBA00004496"/>
    </source>
</evidence>
<dbReference type="InterPro" id="IPR027417">
    <property type="entry name" value="P-loop_NTPase"/>
</dbReference>
<dbReference type="GO" id="GO:0016787">
    <property type="term" value="F:hydrolase activity"/>
    <property type="evidence" value="ECO:0007669"/>
    <property type="project" value="UniProtKB-KW"/>
</dbReference>
<dbReference type="GO" id="GO:0043139">
    <property type="term" value="F:5'-3' DNA helicase activity"/>
    <property type="evidence" value="ECO:0007669"/>
    <property type="project" value="TreeGrafter"/>
</dbReference>
<dbReference type="EMBL" id="LHPG02000014">
    <property type="protein sequence ID" value="PRW39070.1"/>
    <property type="molecule type" value="Genomic_DNA"/>
</dbReference>
<dbReference type="Pfam" id="PF01424">
    <property type="entry name" value="R3H"/>
    <property type="match status" value="1"/>
</dbReference>
<dbReference type="Pfam" id="PF13087">
    <property type="entry name" value="AAA_12"/>
    <property type="match status" value="2"/>
</dbReference>
<evidence type="ECO:0000256" key="3">
    <source>
        <dbReference type="ARBA" id="ARBA00007913"/>
    </source>
</evidence>
<keyword evidence="9" id="KW-0067">ATP-binding</keyword>
<comment type="similarity">
    <text evidence="3">Belongs to the DNA2/NAM7 helicase family.</text>
</comment>
<evidence type="ECO:0000256" key="12">
    <source>
        <dbReference type="SAM" id="Coils"/>
    </source>
</evidence>
<comment type="subcellular location">
    <subcellularLocation>
        <location evidence="2">Cytoplasm</location>
    </subcellularLocation>
    <subcellularLocation>
        <location evidence="1">Nucleus</location>
    </subcellularLocation>
</comment>
<feature type="compositionally biased region" description="Basic residues" evidence="13">
    <location>
        <begin position="1"/>
        <end position="17"/>
    </location>
</feature>
<dbReference type="InterPro" id="IPR041677">
    <property type="entry name" value="DNA2/NAM7_AAA_11"/>
</dbReference>
<evidence type="ECO:0000256" key="7">
    <source>
        <dbReference type="ARBA" id="ARBA00022801"/>
    </source>
</evidence>
<dbReference type="STRING" id="3076.A0A2P6TIK7"/>
<dbReference type="GO" id="GO:0005737">
    <property type="term" value="C:cytoplasm"/>
    <property type="evidence" value="ECO:0007669"/>
    <property type="project" value="UniProtKB-SubCell"/>
</dbReference>
<comment type="catalytic activity">
    <reaction evidence="11">
        <text>ATP + H2O = ADP + phosphate + H(+)</text>
        <dbReference type="Rhea" id="RHEA:13065"/>
        <dbReference type="ChEBI" id="CHEBI:15377"/>
        <dbReference type="ChEBI" id="CHEBI:15378"/>
        <dbReference type="ChEBI" id="CHEBI:30616"/>
        <dbReference type="ChEBI" id="CHEBI:43474"/>
        <dbReference type="ChEBI" id="CHEBI:456216"/>
        <dbReference type="EC" id="3.6.4.12"/>
    </reaction>
    <physiologicalReaction direction="left-to-right" evidence="11">
        <dbReference type="Rhea" id="RHEA:13066"/>
    </physiologicalReaction>
</comment>
<keyword evidence="16" id="KW-1185">Reference proteome</keyword>
<feature type="compositionally biased region" description="Gly residues" evidence="13">
    <location>
        <begin position="110"/>
        <end position="134"/>
    </location>
</feature>
<reference evidence="15 16" key="1">
    <citation type="journal article" date="2018" name="Plant J.">
        <title>Genome sequences of Chlorella sorokiniana UTEX 1602 and Micractinium conductrix SAG 241.80: implications to maltose excretion by a green alga.</title>
        <authorList>
            <person name="Arriola M.B."/>
            <person name="Velmurugan N."/>
            <person name="Zhang Y."/>
            <person name="Plunkett M.H."/>
            <person name="Hondzo H."/>
            <person name="Barney B.M."/>
        </authorList>
    </citation>
    <scope>NUCLEOTIDE SEQUENCE [LARGE SCALE GENOMIC DNA]</scope>
    <source>
        <strain evidence="16">UTEX 1602</strain>
    </source>
</reference>
<evidence type="ECO:0000256" key="5">
    <source>
        <dbReference type="ARBA" id="ARBA00022490"/>
    </source>
</evidence>
<dbReference type="InterPro" id="IPR048761">
    <property type="entry name" value="SMUBP-2_HCS1_1B"/>
</dbReference>
<evidence type="ECO:0000256" key="1">
    <source>
        <dbReference type="ARBA" id="ARBA00004123"/>
    </source>
</evidence>
<dbReference type="SMART" id="SM00382">
    <property type="entry name" value="AAA"/>
    <property type="match status" value="1"/>
</dbReference>
<evidence type="ECO:0000259" key="14">
    <source>
        <dbReference type="PROSITE" id="PS51061"/>
    </source>
</evidence>
<dbReference type="Gene3D" id="3.30.1370.50">
    <property type="entry name" value="R3H-like domain"/>
    <property type="match status" value="1"/>
</dbReference>
<evidence type="ECO:0000256" key="9">
    <source>
        <dbReference type="ARBA" id="ARBA00022840"/>
    </source>
</evidence>
<dbReference type="InterPro" id="IPR047187">
    <property type="entry name" value="SF1_C_Upf1"/>
</dbReference>
<dbReference type="EC" id="3.6.4.12" evidence="4"/>
<dbReference type="Gene3D" id="3.40.50.300">
    <property type="entry name" value="P-loop containing nucleotide triphosphate hydrolases"/>
    <property type="match status" value="3"/>
</dbReference>
<evidence type="ECO:0000256" key="11">
    <source>
        <dbReference type="ARBA" id="ARBA00048432"/>
    </source>
</evidence>
<keyword evidence="12" id="KW-0175">Coiled coil</keyword>
<feature type="domain" description="R3H" evidence="14">
    <location>
        <begin position="26"/>
        <end position="95"/>
    </location>
</feature>
<proteinExistence type="inferred from homology"/>
<evidence type="ECO:0000256" key="13">
    <source>
        <dbReference type="SAM" id="MobiDB-lite"/>
    </source>
</evidence>
<dbReference type="OrthoDB" id="6513042at2759"/>
<feature type="region of interest" description="Disordered" evidence="13">
    <location>
        <begin position="1"/>
        <end position="49"/>
    </location>
</feature>
<dbReference type="GO" id="GO:0005524">
    <property type="term" value="F:ATP binding"/>
    <property type="evidence" value="ECO:0007669"/>
    <property type="project" value="UniProtKB-KW"/>
</dbReference>
<feature type="compositionally biased region" description="Low complexity" evidence="13">
    <location>
        <begin position="20"/>
        <end position="46"/>
    </location>
</feature>
<dbReference type="PANTHER" id="PTHR43788:SF8">
    <property type="entry name" value="DNA-BINDING PROTEIN SMUBP-2"/>
    <property type="match status" value="1"/>
</dbReference>
<evidence type="ECO:0000256" key="6">
    <source>
        <dbReference type="ARBA" id="ARBA00022741"/>
    </source>
</evidence>
<dbReference type="SMART" id="SM00487">
    <property type="entry name" value="DEXDc"/>
    <property type="match status" value="1"/>
</dbReference>
<dbReference type="InterPro" id="IPR003593">
    <property type="entry name" value="AAA+_ATPase"/>
</dbReference>
<keyword evidence="15" id="KW-0238">DNA-binding</keyword>
<evidence type="ECO:0000313" key="16">
    <source>
        <dbReference type="Proteomes" id="UP000239899"/>
    </source>
</evidence>
<name>A0A2P6TIK7_CHLSO</name>
<gene>
    <name evidence="15" type="ORF">C2E21_6952</name>
</gene>
<dbReference type="PANTHER" id="PTHR43788">
    <property type="entry name" value="DNA2/NAM7 HELICASE FAMILY MEMBER"/>
    <property type="match status" value="1"/>
</dbReference>
<keyword evidence="8" id="KW-0347">Helicase</keyword>
<protein>
    <recommendedName>
        <fullName evidence="4">DNA helicase</fullName>
        <ecNumber evidence="4">3.6.4.12</ecNumber>
    </recommendedName>
</protein>
<evidence type="ECO:0000256" key="8">
    <source>
        <dbReference type="ARBA" id="ARBA00022806"/>
    </source>
</evidence>
<dbReference type="InterPro" id="IPR014001">
    <property type="entry name" value="Helicase_ATP-bd"/>
</dbReference>
<dbReference type="InterPro" id="IPR050534">
    <property type="entry name" value="Coronavir_polyprotein_1ab"/>
</dbReference>
<feature type="coiled-coil region" evidence="12">
    <location>
        <begin position="483"/>
        <end position="533"/>
    </location>
</feature>
<dbReference type="InterPro" id="IPR041679">
    <property type="entry name" value="DNA2/NAM7-like_C"/>
</dbReference>
<sequence>MPSAAKAKKAAAKKAGRSKPGAGEPEQPAATAAAAAADGAGRPDPQIQAGIQLRFPPSLTARQRAAVHAVGERWGLPHSSRGEGSARHITLGPADAGRTIDCSLPAAAEGRGGGPGGGSSDANGGSSGNSGGNGPTDAQLIALIQQHLGIDASDAFAAGLPTGAAAAAAARPPAAWRGGSKAGKAQPGAKGLISVEEFIAKVLPLLEMEREAEVAQAEEALAAGSPESAAAKGRALLNLRLTDAEGGLLGRTLLTLVNNKGGGTEPLPPHKMSPHDIVRLRPSKGDASGPPLAEGVVYRVRDNAITVAVDEVPDEGLDVPLRLEKMANQVTYQRLRAALTSLGGEGQRGLAAPLVDVLFGRRAPGFASTPPTWQPLNCGLDESQQRAVSLALAARDVALIHGPPGTGKTTAVIEVICQEVARGNRVLACAASNVAVDNLVERLAAADGKMPLVRVGHPARLLPQVLDSSLEARVLESDNSALAKDCRKEMKALNTRLLKLVNRKDRDERRAVRSELRQLAKEERKRQEKAVEEVLSGAQVVCTTLTGVGQRQLERLQFDVVVIDEAAQALEPACWAALLKGRKAVLAGDHLQLPPTVISQAAARSGLSRTLFERLQDLWGEAASEMLTVQYRMNSAIMDWSSQELYGGRLSAHASVAQHTMAGVPGAGAAAAELPVLLLIDSAGCDMEEQAEEEGDSKWNDGEAKVVMEHVQRLMAAGISPADIGIITPYNAQHAMWHGIITPYNAQVARLRELRPEALSSRLEISTVDGFQGREKEAIIISMVRSNPQKQVGFLADERRMNVAVTRARRHCALVADSDTVTADPFLQRLIAYFEAHGEYASAGEYVQQ</sequence>
<dbReference type="Pfam" id="PF21138">
    <property type="entry name" value="SMUBP-2_HCS1_1B"/>
    <property type="match status" value="1"/>
</dbReference>
<dbReference type="InterPro" id="IPR036867">
    <property type="entry name" value="R3H_dom_sf"/>
</dbReference>
<dbReference type="GO" id="GO:0003677">
    <property type="term" value="F:DNA binding"/>
    <property type="evidence" value="ECO:0007669"/>
    <property type="project" value="UniProtKB-KW"/>
</dbReference>
<dbReference type="Pfam" id="PF13086">
    <property type="entry name" value="AAA_11"/>
    <property type="match status" value="1"/>
</dbReference>
<evidence type="ECO:0000313" key="15">
    <source>
        <dbReference type="EMBL" id="PRW39070.1"/>
    </source>
</evidence>
<dbReference type="Proteomes" id="UP000239899">
    <property type="component" value="Unassembled WGS sequence"/>
</dbReference>
<dbReference type="SUPFAM" id="SSF82708">
    <property type="entry name" value="R3H domain"/>
    <property type="match status" value="1"/>
</dbReference>
<dbReference type="CDD" id="cd18044">
    <property type="entry name" value="DEXXQc_SMUBP2"/>
    <property type="match status" value="1"/>
</dbReference>
<dbReference type="GO" id="GO:0003723">
    <property type="term" value="F:RNA binding"/>
    <property type="evidence" value="ECO:0007669"/>
    <property type="project" value="InterPro"/>
</dbReference>
<dbReference type="SUPFAM" id="SSF52540">
    <property type="entry name" value="P-loop containing nucleoside triphosphate hydrolases"/>
    <property type="match status" value="1"/>
</dbReference>
<keyword evidence="6" id="KW-0547">Nucleotide-binding</keyword>
<dbReference type="InterPro" id="IPR001374">
    <property type="entry name" value="R3H_dom"/>
</dbReference>
<accession>A0A2P6TIK7</accession>
<comment type="caution">
    <text evidence="15">The sequence shown here is derived from an EMBL/GenBank/DDBJ whole genome shotgun (WGS) entry which is preliminary data.</text>
</comment>